<dbReference type="AlphaFoldDB" id="W4H1K4"/>
<evidence type="ECO:0000313" key="14">
    <source>
        <dbReference type="EMBL" id="ETV85900.1"/>
    </source>
</evidence>
<dbReference type="GO" id="GO:0006508">
    <property type="term" value="P:proteolysis"/>
    <property type="evidence" value="ECO:0007669"/>
    <property type="project" value="UniProtKB-KW"/>
</dbReference>
<dbReference type="EMBL" id="KI913117">
    <property type="protein sequence ID" value="ETV85900.1"/>
    <property type="molecule type" value="Genomic_DNA"/>
</dbReference>
<dbReference type="InterPro" id="IPR001876">
    <property type="entry name" value="Znf_RanBP2"/>
</dbReference>
<evidence type="ECO:0000256" key="5">
    <source>
        <dbReference type="ARBA" id="ARBA00022771"/>
    </source>
</evidence>
<keyword evidence="8" id="KW-0190">Covalent protein-DNA linkage</keyword>
<evidence type="ECO:0000256" key="1">
    <source>
        <dbReference type="ARBA" id="ARBA00008136"/>
    </source>
</evidence>
<dbReference type="STRING" id="112090.W4H1K4"/>
<dbReference type="InterPro" id="IPR003738">
    <property type="entry name" value="SRAP"/>
</dbReference>
<keyword evidence="2" id="KW-0645">Protease</keyword>
<sequence length="409" mass="45683">MCGRAACVLQPQDVSEATRTAPKDFVDQDKYTPHYNVSPGMATPILYRDNASKQLVVRPMKWGLIPSYMKPDEKVNHYMRFNARSESMAETPAYRQLVNRKRCVVLFNGFYEWQKLGKTEKQPYFIHLANSPIMRMAGLYDTWRSDQGEVVYTYSIITTESPSKMKWIHTRMPMMLRDADEADRWLAMKDDESKGSNQQVWLSLVHPYPHDDLEFYPVTKQVGQATFDSAACLAKVDVHVAGKITSFYKHDADHSAGTIKNEHITAPLKHEHVDNPRTVSTSSEPLAVNRLNATNSTLPAHDPSSDSLSTPSSNKRPSGPWPCPACTFENDDEARTCAMCGGPSRPPGNEWTCDKCTFVNTSKAPSSSICAMCQAFRRSGRSSGASPASKKPKLVASSPQKPITSFFSP</sequence>
<dbReference type="RefSeq" id="XP_009824372.1">
    <property type="nucleotide sequence ID" value="XM_009826070.1"/>
</dbReference>
<dbReference type="GO" id="GO:0016829">
    <property type="term" value="F:lyase activity"/>
    <property type="evidence" value="ECO:0007669"/>
    <property type="project" value="UniProtKB-KW"/>
</dbReference>
<evidence type="ECO:0000259" key="13">
    <source>
        <dbReference type="PROSITE" id="PS50199"/>
    </source>
</evidence>
<dbReference type="Gene3D" id="4.10.1060.10">
    <property type="entry name" value="Zinc finger, RanBP2-type"/>
    <property type="match status" value="2"/>
</dbReference>
<dbReference type="PROSITE" id="PS01358">
    <property type="entry name" value="ZF_RANBP2_1"/>
    <property type="match status" value="1"/>
</dbReference>
<evidence type="ECO:0000256" key="11">
    <source>
        <dbReference type="PROSITE-ProRule" id="PRU00322"/>
    </source>
</evidence>
<keyword evidence="6" id="KW-0378">Hydrolase</keyword>
<dbReference type="OrthoDB" id="65002at2759"/>
<dbReference type="InterPro" id="IPR036590">
    <property type="entry name" value="SRAP-like"/>
</dbReference>
<dbReference type="SUPFAM" id="SSF90209">
    <property type="entry name" value="Ran binding protein zinc finger-like"/>
    <property type="match status" value="1"/>
</dbReference>
<dbReference type="SUPFAM" id="SSF143081">
    <property type="entry name" value="BB1717-like"/>
    <property type="match status" value="1"/>
</dbReference>
<evidence type="ECO:0000256" key="12">
    <source>
        <dbReference type="SAM" id="MobiDB-lite"/>
    </source>
</evidence>
<proteinExistence type="inferred from homology"/>
<dbReference type="Pfam" id="PF00641">
    <property type="entry name" value="Zn_ribbon_RanBP"/>
    <property type="match status" value="1"/>
</dbReference>
<reference evidence="14" key="1">
    <citation type="submission" date="2013-12" db="EMBL/GenBank/DDBJ databases">
        <title>The Genome Sequence of Aphanomyces astaci APO3.</title>
        <authorList>
            <consortium name="The Broad Institute Genomics Platform"/>
            <person name="Russ C."/>
            <person name="Tyler B."/>
            <person name="van West P."/>
            <person name="Dieguez-Uribeondo J."/>
            <person name="Young S.K."/>
            <person name="Zeng Q."/>
            <person name="Gargeya S."/>
            <person name="Fitzgerald M."/>
            <person name="Abouelleil A."/>
            <person name="Alvarado L."/>
            <person name="Chapman S.B."/>
            <person name="Gainer-Dewar J."/>
            <person name="Goldberg J."/>
            <person name="Griggs A."/>
            <person name="Gujja S."/>
            <person name="Hansen M."/>
            <person name="Howarth C."/>
            <person name="Imamovic A."/>
            <person name="Ireland A."/>
            <person name="Larimer J."/>
            <person name="McCowan C."/>
            <person name="Murphy C."/>
            <person name="Pearson M."/>
            <person name="Poon T.W."/>
            <person name="Priest M."/>
            <person name="Roberts A."/>
            <person name="Saif S."/>
            <person name="Shea T."/>
            <person name="Sykes S."/>
            <person name="Wortman J."/>
            <person name="Nusbaum C."/>
            <person name="Birren B."/>
        </authorList>
    </citation>
    <scope>NUCLEOTIDE SEQUENCE [LARGE SCALE GENOMIC DNA]</scope>
    <source>
        <strain evidence="14">APO3</strain>
    </source>
</reference>
<dbReference type="GO" id="GO:0106300">
    <property type="term" value="P:protein-DNA covalent cross-linking repair"/>
    <property type="evidence" value="ECO:0007669"/>
    <property type="project" value="InterPro"/>
</dbReference>
<evidence type="ECO:0000256" key="4">
    <source>
        <dbReference type="ARBA" id="ARBA00022763"/>
    </source>
</evidence>
<evidence type="ECO:0000256" key="10">
    <source>
        <dbReference type="ARBA" id="ARBA00023239"/>
    </source>
</evidence>
<dbReference type="GO" id="GO:0008270">
    <property type="term" value="F:zinc ion binding"/>
    <property type="evidence" value="ECO:0007669"/>
    <property type="project" value="UniProtKB-KW"/>
</dbReference>
<name>W4H1K4_APHAT</name>
<keyword evidence="10" id="KW-0456">Lyase</keyword>
<keyword evidence="9" id="KW-0238">DNA-binding</keyword>
<evidence type="ECO:0000256" key="6">
    <source>
        <dbReference type="ARBA" id="ARBA00022801"/>
    </source>
</evidence>
<feature type="compositionally biased region" description="Polar residues" evidence="12">
    <location>
        <begin position="397"/>
        <end position="409"/>
    </location>
</feature>
<evidence type="ECO:0000256" key="3">
    <source>
        <dbReference type="ARBA" id="ARBA00022723"/>
    </source>
</evidence>
<protein>
    <recommendedName>
        <fullName evidence="13">RanBP2-type domain-containing protein</fullName>
    </recommendedName>
</protein>
<feature type="domain" description="RanBP2-type" evidence="13">
    <location>
        <begin position="317"/>
        <end position="346"/>
    </location>
</feature>
<feature type="compositionally biased region" description="Basic and acidic residues" evidence="12">
    <location>
        <begin position="266"/>
        <end position="275"/>
    </location>
</feature>
<evidence type="ECO:0000256" key="9">
    <source>
        <dbReference type="ARBA" id="ARBA00023125"/>
    </source>
</evidence>
<organism evidence="14">
    <name type="scientific">Aphanomyces astaci</name>
    <name type="common">Crayfish plague agent</name>
    <dbReference type="NCBI Taxonomy" id="112090"/>
    <lineage>
        <taxon>Eukaryota</taxon>
        <taxon>Sar</taxon>
        <taxon>Stramenopiles</taxon>
        <taxon>Oomycota</taxon>
        <taxon>Saprolegniomycetes</taxon>
        <taxon>Saprolegniales</taxon>
        <taxon>Verrucalvaceae</taxon>
        <taxon>Aphanomyces</taxon>
    </lineage>
</organism>
<dbReference type="GeneID" id="20804431"/>
<dbReference type="GO" id="GO:0008233">
    <property type="term" value="F:peptidase activity"/>
    <property type="evidence" value="ECO:0007669"/>
    <property type="project" value="UniProtKB-KW"/>
</dbReference>
<dbReference type="PANTHER" id="PTHR13604">
    <property type="entry name" value="DC12-RELATED"/>
    <property type="match status" value="1"/>
</dbReference>
<feature type="region of interest" description="Disordered" evidence="12">
    <location>
        <begin position="266"/>
        <end position="320"/>
    </location>
</feature>
<dbReference type="Gene3D" id="3.90.1680.10">
    <property type="entry name" value="SOS response associated peptidase-like"/>
    <property type="match status" value="1"/>
</dbReference>
<dbReference type="VEuPathDB" id="FungiDB:H257_02435"/>
<evidence type="ECO:0000256" key="7">
    <source>
        <dbReference type="ARBA" id="ARBA00022833"/>
    </source>
</evidence>
<dbReference type="GO" id="GO:0003697">
    <property type="term" value="F:single-stranded DNA binding"/>
    <property type="evidence" value="ECO:0007669"/>
    <property type="project" value="InterPro"/>
</dbReference>
<keyword evidence="3" id="KW-0479">Metal-binding</keyword>
<dbReference type="PANTHER" id="PTHR13604:SF0">
    <property type="entry name" value="ABASIC SITE PROCESSING PROTEIN HMCES"/>
    <property type="match status" value="1"/>
</dbReference>
<keyword evidence="7" id="KW-0862">Zinc</keyword>
<evidence type="ECO:0000256" key="2">
    <source>
        <dbReference type="ARBA" id="ARBA00022670"/>
    </source>
</evidence>
<dbReference type="PROSITE" id="PS50199">
    <property type="entry name" value="ZF_RANBP2_2"/>
    <property type="match status" value="1"/>
</dbReference>
<dbReference type="Pfam" id="PF02586">
    <property type="entry name" value="SRAP"/>
    <property type="match status" value="1"/>
</dbReference>
<evidence type="ECO:0000256" key="8">
    <source>
        <dbReference type="ARBA" id="ARBA00023124"/>
    </source>
</evidence>
<keyword evidence="4" id="KW-0227">DNA damage</keyword>
<comment type="similarity">
    <text evidence="1">Belongs to the SOS response-associated peptidase family.</text>
</comment>
<accession>W4H1K4</accession>
<feature type="region of interest" description="Disordered" evidence="12">
    <location>
        <begin position="379"/>
        <end position="409"/>
    </location>
</feature>
<gene>
    <name evidence="14" type="ORF">H257_02435</name>
</gene>
<dbReference type="SMART" id="SM00547">
    <property type="entry name" value="ZnF_RBZ"/>
    <property type="match status" value="2"/>
</dbReference>
<keyword evidence="5 11" id="KW-0863">Zinc-finger</keyword>
<dbReference type="InterPro" id="IPR036443">
    <property type="entry name" value="Znf_RanBP2_sf"/>
</dbReference>